<keyword evidence="8 9" id="KW-0472">Membrane</keyword>
<evidence type="ECO:0000256" key="6">
    <source>
        <dbReference type="ARBA" id="ARBA00022692"/>
    </source>
</evidence>
<keyword evidence="4 9" id="KW-1003">Cell membrane</keyword>
<name>D2S534_GEOOG</name>
<evidence type="ECO:0000313" key="12">
    <source>
        <dbReference type="Proteomes" id="UP000001382"/>
    </source>
</evidence>
<dbReference type="OrthoDB" id="9789409at2"/>
<evidence type="ECO:0000256" key="1">
    <source>
        <dbReference type="ARBA" id="ARBA00004429"/>
    </source>
</evidence>
<dbReference type="PANTHER" id="PTHR30413:SF8">
    <property type="entry name" value="TRANSPORT PERMEASE PROTEIN"/>
    <property type="match status" value="1"/>
</dbReference>
<feature type="transmembrane region" description="Helical" evidence="9">
    <location>
        <begin position="99"/>
        <end position="120"/>
    </location>
</feature>
<dbReference type="STRING" id="526225.Gobs_0349"/>
<accession>D2S534</accession>
<dbReference type="GO" id="GO:0140359">
    <property type="term" value="F:ABC-type transporter activity"/>
    <property type="evidence" value="ECO:0007669"/>
    <property type="project" value="InterPro"/>
</dbReference>
<feature type="domain" description="ABC transmembrane type-2" evidence="10">
    <location>
        <begin position="101"/>
        <end position="320"/>
    </location>
</feature>
<evidence type="ECO:0000313" key="11">
    <source>
        <dbReference type="EMBL" id="ADB73145.1"/>
    </source>
</evidence>
<feature type="transmembrane region" description="Helical" evidence="9">
    <location>
        <begin position="132"/>
        <end position="148"/>
    </location>
</feature>
<keyword evidence="12" id="KW-1185">Reference proteome</keyword>
<reference evidence="11 12" key="1">
    <citation type="journal article" date="2010" name="Stand. Genomic Sci.">
        <title>Complete genome sequence of Geodermatophilus obscurus type strain (G-20).</title>
        <authorList>
            <person name="Ivanova N."/>
            <person name="Sikorski J."/>
            <person name="Jando M."/>
            <person name="Munk C."/>
            <person name="Lapidus A."/>
            <person name="Glavina Del Rio T."/>
            <person name="Copeland A."/>
            <person name="Tice H."/>
            <person name="Cheng J.-F."/>
            <person name="Lucas S."/>
            <person name="Chen F."/>
            <person name="Nolan M."/>
            <person name="Bruce D."/>
            <person name="Goodwin L."/>
            <person name="Pitluck S."/>
            <person name="Mavromatis K."/>
            <person name="Mikhailova N."/>
            <person name="Pati A."/>
            <person name="Chen A."/>
            <person name="Palaniappan K."/>
            <person name="Land M."/>
            <person name="Hauser L."/>
            <person name="Chang Y.-J."/>
            <person name="Jeffries C.D."/>
            <person name="Meincke L."/>
            <person name="Brettin T."/>
            <person name="Detter J.C."/>
            <person name="Detter J.C."/>
            <person name="Rohde M."/>
            <person name="Goeker M."/>
            <person name="Bristow J."/>
            <person name="Eisen J.A."/>
            <person name="Markowitz V."/>
            <person name="Hugenholtz P."/>
            <person name="Kyrpides N.C."/>
            <person name="Klenk H.-P."/>
        </authorList>
    </citation>
    <scope>NUCLEOTIDE SEQUENCE [LARGE SCALE GENOMIC DNA]</scope>
    <source>
        <strain evidence="12">ATCC 25078 / DSM 43160 / JCM 3152 / KCC A-0152 / KCTC 9177 / NBRC 13315 / NRRL B-3577 / G-20</strain>
    </source>
</reference>
<gene>
    <name evidence="11" type="ordered locus">Gobs_0349</name>
</gene>
<proteinExistence type="inferred from homology"/>
<evidence type="ECO:0000259" key="10">
    <source>
        <dbReference type="PROSITE" id="PS51012"/>
    </source>
</evidence>
<dbReference type="HOGENOM" id="CLU_060703_1_0_11"/>
<evidence type="ECO:0000256" key="5">
    <source>
        <dbReference type="ARBA" id="ARBA00022519"/>
    </source>
</evidence>
<keyword evidence="6 9" id="KW-0812">Transmembrane</keyword>
<evidence type="ECO:0000256" key="9">
    <source>
        <dbReference type="RuleBase" id="RU361157"/>
    </source>
</evidence>
<keyword evidence="3 9" id="KW-0813">Transport</keyword>
<evidence type="ECO:0000256" key="2">
    <source>
        <dbReference type="ARBA" id="ARBA00007783"/>
    </source>
</evidence>
<feature type="transmembrane region" description="Helical" evidence="9">
    <location>
        <begin position="294"/>
        <end position="317"/>
    </location>
</feature>
<evidence type="ECO:0000256" key="3">
    <source>
        <dbReference type="ARBA" id="ARBA00022448"/>
    </source>
</evidence>
<keyword evidence="5" id="KW-0997">Cell inner membrane</keyword>
<dbReference type="InterPro" id="IPR047817">
    <property type="entry name" value="ABC2_TM_bact-type"/>
</dbReference>
<dbReference type="GO" id="GO:0005886">
    <property type="term" value="C:plasma membrane"/>
    <property type="evidence" value="ECO:0007669"/>
    <property type="project" value="UniProtKB-SubCell"/>
</dbReference>
<dbReference type="Proteomes" id="UP000001382">
    <property type="component" value="Chromosome"/>
</dbReference>
<evidence type="ECO:0000256" key="8">
    <source>
        <dbReference type="ARBA" id="ARBA00023136"/>
    </source>
</evidence>
<comment type="similarity">
    <text evidence="2 9">Belongs to the ABC-2 integral membrane protein family.</text>
</comment>
<dbReference type="EMBL" id="CP001867">
    <property type="protein sequence ID" value="ADB73145.1"/>
    <property type="molecule type" value="Genomic_DNA"/>
</dbReference>
<sequence length="328" mass="35692">MHPSGAAIHHLRLLVQPGAVGDAARTIYGTIPRWWADELMQRLPSLHAMSNVSAVEPEPWQENTPRGLSLGPPWRVLWRSRELVGYLALRDLKLRYRQAALGVLWVLIQPVASVVVFTVVRNGLAGISAEGVPYPLFALVGIVTWTYFSSSVEAASTALVSNVSLVTKVRFPRVTAPAACLLSPAVDLGISLALVVATMAYFRVFPGLQLLGAVAWLLLLAATTMGIGLWLSALNVRFRDVQHAVGPAMQLWFFASPVAYPSTLFTGWHELVYAVNPMAGVIELGRWALLGAAWPGWSLAVSSASTLLVLLTGLWYFDRAQRSFADVI</sequence>
<dbReference type="GO" id="GO:0015920">
    <property type="term" value="P:lipopolysaccharide transport"/>
    <property type="evidence" value="ECO:0007669"/>
    <property type="project" value="TreeGrafter"/>
</dbReference>
<feature type="transmembrane region" description="Helical" evidence="9">
    <location>
        <begin position="208"/>
        <end position="231"/>
    </location>
</feature>
<reference evidence="12" key="2">
    <citation type="submission" date="2010-01" db="EMBL/GenBank/DDBJ databases">
        <title>The complete genome of Geodermatophilus obscurus DSM 43160.</title>
        <authorList>
            <consortium name="US DOE Joint Genome Institute (JGI-PGF)"/>
            <person name="Lucas S."/>
            <person name="Copeland A."/>
            <person name="Lapidus A."/>
            <person name="Glavina del Rio T."/>
            <person name="Dalin E."/>
            <person name="Tice H."/>
            <person name="Bruce D."/>
            <person name="Goodwin L."/>
            <person name="Pitluck S."/>
            <person name="Kyrpides N."/>
            <person name="Mavromatis K."/>
            <person name="Ivanova N."/>
            <person name="Munk A.C."/>
            <person name="Brettin T."/>
            <person name="Detter J.C."/>
            <person name="Han C."/>
            <person name="Larimer F."/>
            <person name="Land M."/>
            <person name="Hauser L."/>
            <person name="Markowitz V."/>
            <person name="Cheng J.-F."/>
            <person name="Hugenholtz P."/>
            <person name="Woyke T."/>
            <person name="Wu D."/>
            <person name="Jando M."/>
            <person name="Schneider S."/>
            <person name="Klenk H.-P."/>
            <person name="Eisen J.A."/>
        </authorList>
    </citation>
    <scope>NUCLEOTIDE SEQUENCE [LARGE SCALE GENOMIC DNA]</scope>
    <source>
        <strain evidence="12">ATCC 25078 / DSM 43160 / JCM 3152 / KCC A-0152 / KCTC 9177 / NBRC 13315 / NRRL B-3577 / G-20</strain>
    </source>
</reference>
<comment type="subcellular location">
    <subcellularLocation>
        <location evidence="1">Cell inner membrane</location>
        <topology evidence="1">Multi-pass membrane protein</topology>
    </subcellularLocation>
    <subcellularLocation>
        <location evidence="9">Cell membrane</location>
        <topology evidence="9">Multi-pass membrane protein</topology>
    </subcellularLocation>
</comment>
<keyword evidence="7 9" id="KW-1133">Transmembrane helix</keyword>
<protein>
    <recommendedName>
        <fullName evidence="9">Transport permease protein</fullName>
    </recommendedName>
</protein>
<dbReference type="InterPro" id="IPR013525">
    <property type="entry name" value="ABC2_TM"/>
</dbReference>
<dbReference type="AlphaFoldDB" id="D2S534"/>
<evidence type="ECO:0000256" key="7">
    <source>
        <dbReference type="ARBA" id="ARBA00022989"/>
    </source>
</evidence>
<evidence type="ECO:0000256" key="4">
    <source>
        <dbReference type="ARBA" id="ARBA00022475"/>
    </source>
</evidence>
<dbReference type="PANTHER" id="PTHR30413">
    <property type="entry name" value="INNER MEMBRANE TRANSPORT PERMEASE"/>
    <property type="match status" value="1"/>
</dbReference>
<dbReference type="KEGG" id="gob:Gobs_0349"/>
<feature type="transmembrane region" description="Helical" evidence="9">
    <location>
        <begin position="178"/>
        <end position="202"/>
    </location>
</feature>
<feature type="transmembrane region" description="Helical" evidence="9">
    <location>
        <begin position="251"/>
        <end position="274"/>
    </location>
</feature>
<organism evidence="11 12">
    <name type="scientific">Geodermatophilus obscurus (strain ATCC 25078 / DSM 43160 / JCM 3152 / CCUG 61914 / KCC A-0152 / KCTC 9177 / NBRC 13315 / NRRL B-3577 / G-20)</name>
    <dbReference type="NCBI Taxonomy" id="526225"/>
    <lineage>
        <taxon>Bacteria</taxon>
        <taxon>Bacillati</taxon>
        <taxon>Actinomycetota</taxon>
        <taxon>Actinomycetes</taxon>
        <taxon>Geodermatophilales</taxon>
        <taxon>Geodermatophilaceae</taxon>
        <taxon>Geodermatophilus</taxon>
    </lineage>
</organism>
<dbReference type="PROSITE" id="PS51012">
    <property type="entry name" value="ABC_TM2"/>
    <property type="match status" value="1"/>
</dbReference>
<dbReference type="eggNOG" id="COG1682">
    <property type="taxonomic scope" value="Bacteria"/>
</dbReference>
<dbReference type="Pfam" id="PF01061">
    <property type="entry name" value="ABC2_membrane"/>
    <property type="match status" value="1"/>
</dbReference>